<feature type="chain" id="PRO_5046192132" evidence="2">
    <location>
        <begin position="21"/>
        <end position="421"/>
    </location>
</feature>
<evidence type="ECO:0000313" key="3">
    <source>
        <dbReference type="EMBL" id="MBD2543663.1"/>
    </source>
</evidence>
<proteinExistence type="predicted"/>
<comment type="caution">
    <text evidence="3">The sequence shown here is derived from an EMBL/GenBank/DDBJ whole genome shotgun (WGS) entry which is preliminary data.</text>
</comment>
<dbReference type="Proteomes" id="UP000641954">
    <property type="component" value="Unassembled WGS sequence"/>
</dbReference>
<evidence type="ECO:0000256" key="2">
    <source>
        <dbReference type="SAM" id="SignalP"/>
    </source>
</evidence>
<keyword evidence="2" id="KW-0732">Signal</keyword>
<reference evidence="3 4" key="1">
    <citation type="journal article" date="2020" name="ISME J.">
        <title>Comparative genomics reveals insights into cyanobacterial evolution and habitat adaptation.</title>
        <authorList>
            <person name="Chen M.Y."/>
            <person name="Teng W.K."/>
            <person name="Zhao L."/>
            <person name="Hu C.X."/>
            <person name="Zhou Y.K."/>
            <person name="Han B.P."/>
            <person name="Song L.R."/>
            <person name="Shu W.S."/>
        </authorList>
    </citation>
    <scope>NUCLEOTIDE SEQUENCE [LARGE SCALE GENOMIC DNA]</scope>
    <source>
        <strain evidence="3 4">FACHB-1370</strain>
    </source>
</reference>
<name>A0ABR8EAB5_9CYAN</name>
<feature type="region of interest" description="Disordered" evidence="1">
    <location>
        <begin position="27"/>
        <end position="70"/>
    </location>
</feature>
<protein>
    <submittedName>
        <fullName evidence="3">Uncharacterized protein</fullName>
    </submittedName>
</protein>
<sequence>MNQKVTRSLLLAIISTLVFIQSCNNPQTEGSKIENSSQTANTNQTTASNPEAVTEEPTATPKPEPNPDPLAQFDLEKSAKLTDTAKLIAGMKIEDASPLAAIQNTTGWKNHAQYFQKGWPQLENQQLAKVRKWTETELKTINESAPSIFYPFSGPDFLYAYSFFPNAKEYVMIGLEPVGTVPDLLNMLEGQRSQQLQIINQSLYAILEYSFFRTKAMAVDLAKQGVLPILLLFLARTNNQILDVQYVGLDAEAKIQILETSTTPAGMIPGVKISFLPAGESEPKTLHYFSTDLSNDGVKKTPQLVEFAQGYAKDSVTYLKAASYLMYNESFSTIRELILNQSYAVLQDDSGMPVKHFDEAKWERKFYGQYIAPIDLFASRYQADLRKIYQSDKTIQPLDFGIGYKFYKDSNLMLATRKAAQ</sequence>
<keyword evidence="4" id="KW-1185">Reference proteome</keyword>
<dbReference type="EMBL" id="JACJSK010000008">
    <property type="protein sequence ID" value="MBD2543663.1"/>
    <property type="molecule type" value="Genomic_DNA"/>
</dbReference>
<organism evidence="3 4">
    <name type="scientific">Planktothricoides raciborskii FACHB-1370</name>
    <dbReference type="NCBI Taxonomy" id="2949576"/>
    <lineage>
        <taxon>Bacteria</taxon>
        <taxon>Bacillati</taxon>
        <taxon>Cyanobacteriota</taxon>
        <taxon>Cyanophyceae</taxon>
        <taxon>Oscillatoriophycideae</taxon>
        <taxon>Oscillatoriales</taxon>
        <taxon>Oscillatoriaceae</taxon>
        <taxon>Planktothricoides</taxon>
    </lineage>
</organism>
<gene>
    <name evidence="3" type="ORF">H6G72_07345</name>
</gene>
<evidence type="ECO:0000256" key="1">
    <source>
        <dbReference type="SAM" id="MobiDB-lite"/>
    </source>
</evidence>
<accession>A0ABR8EAB5</accession>
<dbReference type="PROSITE" id="PS51257">
    <property type="entry name" value="PROKAR_LIPOPROTEIN"/>
    <property type="match status" value="1"/>
</dbReference>
<evidence type="ECO:0000313" key="4">
    <source>
        <dbReference type="Proteomes" id="UP000641954"/>
    </source>
</evidence>
<feature type="signal peptide" evidence="2">
    <location>
        <begin position="1"/>
        <end position="20"/>
    </location>
</feature>
<feature type="compositionally biased region" description="Low complexity" evidence="1">
    <location>
        <begin position="35"/>
        <end position="59"/>
    </location>
</feature>